<reference evidence="14" key="2">
    <citation type="submission" date="2025-09" db="UniProtKB">
        <authorList>
            <consortium name="Ensembl"/>
        </authorList>
    </citation>
    <scope>IDENTIFICATION</scope>
</reference>
<keyword evidence="15" id="KW-1185">Reference proteome</keyword>
<dbReference type="InterPro" id="IPR000082">
    <property type="entry name" value="SEA_dom"/>
</dbReference>
<comment type="subcellular location">
    <subcellularLocation>
        <location evidence="1">Cell membrane</location>
    </subcellularLocation>
</comment>
<organism evidence="14 15">
    <name type="scientific">Moschus moschiferus</name>
    <name type="common">Siberian musk deer</name>
    <name type="synonym">Moschus sibiricus</name>
    <dbReference type="NCBI Taxonomy" id="68415"/>
    <lineage>
        <taxon>Eukaryota</taxon>
        <taxon>Metazoa</taxon>
        <taxon>Chordata</taxon>
        <taxon>Craniata</taxon>
        <taxon>Vertebrata</taxon>
        <taxon>Euteleostomi</taxon>
        <taxon>Mammalia</taxon>
        <taxon>Eutheria</taxon>
        <taxon>Laurasiatheria</taxon>
        <taxon>Artiodactyla</taxon>
        <taxon>Ruminantia</taxon>
        <taxon>Pecora</taxon>
        <taxon>Moschidae</taxon>
        <taxon>Moschus</taxon>
    </lineage>
</organism>
<evidence type="ECO:0000259" key="12">
    <source>
        <dbReference type="PROSITE" id="PS50024"/>
    </source>
</evidence>
<evidence type="ECO:0000256" key="8">
    <source>
        <dbReference type="ARBA" id="ARBA00023180"/>
    </source>
</evidence>
<keyword evidence="8" id="KW-0325">Glycoprotein</keyword>
<evidence type="ECO:0000256" key="11">
    <source>
        <dbReference type="SAM" id="Phobius"/>
    </source>
</evidence>
<keyword evidence="4" id="KW-0732">Signal</keyword>
<accession>A0A8C6E4G3</accession>
<evidence type="ECO:0008006" key="16">
    <source>
        <dbReference type="Google" id="ProtNLM"/>
    </source>
</evidence>
<dbReference type="PROSITE" id="PS50026">
    <property type="entry name" value="EGF_3"/>
    <property type="match status" value="1"/>
</dbReference>
<evidence type="ECO:0000256" key="4">
    <source>
        <dbReference type="ARBA" id="ARBA00022729"/>
    </source>
</evidence>
<keyword evidence="3 9" id="KW-0245">EGF-like domain</keyword>
<dbReference type="PROSITE" id="PS50024">
    <property type="entry name" value="SEA"/>
    <property type="match status" value="1"/>
</dbReference>
<evidence type="ECO:0000256" key="5">
    <source>
        <dbReference type="ARBA" id="ARBA00022737"/>
    </source>
</evidence>
<dbReference type="SUPFAM" id="SSF57196">
    <property type="entry name" value="EGF/Laminin"/>
    <property type="match status" value="1"/>
</dbReference>
<dbReference type="AlphaFoldDB" id="A0A8C6E4G3"/>
<reference evidence="14" key="1">
    <citation type="submission" date="2025-08" db="UniProtKB">
        <authorList>
            <consortium name="Ensembl"/>
        </authorList>
    </citation>
    <scope>IDENTIFICATION</scope>
</reference>
<feature type="domain" description="EGF-like" evidence="13">
    <location>
        <begin position="54"/>
        <end position="92"/>
    </location>
</feature>
<dbReference type="CDD" id="cd00054">
    <property type="entry name" value="EGF_CA"/>
    <property type="match status" value="1"/>
</dbReference>
<evidence type="ECO:0000256" key="10">
    <source>
        <dbReference type="SAM" id="MobiDB-lite"/>
    </source>
</evidence>
<evidence type="ECO:0000256" key="1">
    <source>
        <dbReference type="ARBA" id="ARBA00004236"/>
    </source>
</evidence>
<dbReference type="PROSITE" id="PS01186">
    <property type="entry name" value="EGF_2"/>
    <property type="match status" value="2"/>
</dbReference>
<dbReference type="InterPro" id="IPR000742">
    <property type="entry name" value="EGF"/>
</dbReference>
<evidence type="ECO:0000259" key="13">
    <source>
        <dbReference type="PROSITE" id="PS50026"/>
    </source>
</evidence>
<evidence type="ECO:0000256" key="6">
    <source>
        <dbReference type="ARBA" id="ARBA00023136"/>
    </source>
</evidence>
<keyword evidence="11" id="KW-1133">Transmembrane helix</keyword>
<evidence type="ECO:0000313" key="14">
    <source>
        <dbReference type="Ensembl" id="ENSMMSP00000024892.1"/>
    </source>
</evidence>
<feature type="region of interest" description="Disordered" evidence="10">
    <location>
        <begin position="375"/>
        <end position="395"/>
    </location>
</feature>
<evidence type="ECO:0000256" key="3">
    <source>
        <dbReference type="ARBA" id="ARBA00022536"/>
    </source>
</evidence>
<evidence type="ECO:0000313" key="15">
    <source>
        <dbReference type="Proteomes" id="UP000694544"/>
    </source>
</evidence>
<comment type="caution">
    <text evidence="9">Lacks conserved residue(s) required for the propagation of feature annotation.</text>
</comment>
<dbReference type="PANTHER" id="PTHR24037:SF10">
    <property type="entry name" value="MUCIN-13"/>
    <property type="match status" value="1"/>
</dbReference>
<dbReference type="InterPro" id="IPR000152">
    <property type="entry name" value="EGF-type_Asp/Asn_hydroxyl_site"/>
</dbReference>
<keyword evidence="5" id="KW-0677">Repeat</keyword>
<dbReference type="GeneTree" id="ENSGT00940000154419"/>
<dbReference type="SMART" id="SM00200">
    <property type="entry name" value="SEA"/>
    <property type="match status" value="1"/>
</dbReference>
<keyword evidence="7" id="KW-1015">Disulfide bond</keyword>
<dbReference type="Pfam" id="PF01390">
    <property type="entry name" value="SEA"/>
    <property type="match status" value="1"/>
</dbReference>
<dbReference type="PROSITE" id="PS00010">
    <property type="entry name" value="ASX_HYDROXYL"/>
    <property type="match status" value="1"/>
</dbReference>
<keyword evidence="6 11" id="KW-0472">Membrane</keyword>
<evidence type="ECO:0000256" key="7">
    <source>
        <dbReference type="ARBA" id="ARBA00023157"/>
    </source>
</evidence>
<feature type="transmembrane region" description="Helical" evidence="11">
    <location>
        <begin position="304"/>
        <end position="326"/>
    </location>
</feature>
<evidence type="ECO:0000256" key="2">
    <source>
        <dbReference type="ARBA" id="ARBA00022475"/>
    </source>
</evidence>
<dbReference type="Proteomes" id="UP000694544">
    <property type="component" value="Unplaced"/>
</dbReference>
<proteinExistence type="predicted"/>
<keyword evidence="11" id="KW-0812">Transmembrane</keyword>
<name>A0A8C6E4G3_MOSMO</name>
<protein>
    <recommendedName>
        <fullName evidence="16">Mucin-13</fullName>
    </recommendedName>
</protein>
<sequence length="395" mass="43802">MGLFLAVLRVYHGITQPSNSKCPGGRHEDLKVYFQVLFVVTCAFLISFYCISGPSTPCKEDSCKGGSLCVNLHNDYFCLCSEGYYYKSSTCNKGKIFPGTIKVKISYTSEFENKTSEAYQSLYIQVTTFFKDTFNISDYGQTVIVKVSISTSARSEMRAANQVVDVTVVNIFTETTKENETTISNAIRNAIDTHSSDFSGYDQQDRCDYYGCKKPKNQNDCDSGLLCECKEGLVRPNPQMAMCVALGPSCSDNCNAQSKRQCLVRSNGSADCTCLPGYKEDSRRICQKCAFGYSGVNCEDSFQLILTIVGTIAGILILGMVIALVVSMSFKNKGRDVEEETLIEKDSQNLRLKETGFSNLGAEGSLFPKIRVNLPRDNQPENPYTRQGVLPRPDY</sequence>
<dbReference type="PANTHER" id="PTHR24037">
    <property type="entry name" value="HEART DEVELOPMENT PROTEIN WITH EGF-LIKE DOMAINS 1"/>
    <property type="match status" value="1"/>
</dbReference>
<keyword evidence="2" id="KW-1003">Cell membrane</keyword>
<dbReference type="Ensembl" id="ENSMMST00000027496.1">
    <property type="protein sequence ID" value="ENSMMSP00000024892.1"/>
    <property type="gene ID" value="ENSMMSG00000018667.1"/>
</dbReference>
<dbReference type="SMART" id="SM00181">
    <property type="entry name" value="EGF"/>
    <property type="match status" value="2"/>
</dbReference>
<evidence type="ECO:0000256" key="9">
    <source>
        <dbReference type="PROSITE-ProRule" id="PRU00076"/>
    </source>
</evidence>
<feature type="domain" description="SEA" evidence="12">
    <location>
        <begin position="93"/>
        <end position="203"/>
    </location>
</feature>
<dbReference type="GO" id="GO:0005886">
    <property type="term" value="C:plasma membrane"/>
    <property type="evidence" value="ECO:0007669"/>
    <property type="project" value="UniProtKB-SubCell"/>
</dbReference>